<evidence type="ECO:0000256" key="5">
    <source>
        <dbReference type="ARBA" id="ARBA00022670"/>
    </source>
</evidence>
<keyword evidence="7" id="KW-0788">Thiol protease</keyword>
<name>A0AA40DAT2_9PEZI</name>
<evidence type="ECO:0000256" key="3">
    <source>
        <dbReference type="ARBA" id="ARBA00022448"/>
    </source>
</evidence>
<keyword evidence="11" id="KW-0539">Nucleus</keyword>
<dbReference type="GO" id="GO:0000423">
    <property type="term" value="P:mitophagy"/>
    <property type="evidence" value="ECO:0007669"/>
    <property type="project" value="TreeGrafter"/>
</dbReference>
<dbReference type="Proteomes" id="UP001174997">
    <property type="component" value="Unassembled WGS sequence"/>
</dbReference>
<dbReference type="GO" id="GO:0016485">
    <property type="term" value="P:protein processing"/>
    <property type="evidence" value="ECO:0007669"/>
    <property type="project" value="TreeGrafter"/>
</dbReference>
<evidence type="ECO:0000256" key="7">
    <source>
        <dbReference type="ARBA" id="ARBA00022807"/>
    </source>
</evidence>
<feature type="domain" description="Peptidase C54 catalytic" evidence="12">
    <location>
        <begin position="172"/>
        <end position="460"/>
    </location>
</feature>
<sequence length="508" mass="55320">MKSTRSGSNNWQSAVSGTSPKIATAMEAAISAGAEVSRVGRRILQKIWDPEPTNDRSSNEPVWCLGCSYLLDTKEYGTPPLLTTSTPPADGTLNAIVPEPGAGVGSGPRRAAEEAGVPVNTSDAKVAAPIPVVASGQHQLQVPETPPLSVAGSFDSALAYEEPGQDGGWPPAFLDDFESRIWMTYRTGFEVIPRSGDPKAAAALSFTMRFKTSFGDQTGFSSDTGWGCMIRSGQSLLANAMLISRAGRAWRRTTNPDIEREILSLFADDPRAPYSIQNFVNHGAAACGKYPGEWFGPSATARCIQALANKHDSSLRVYLTRDLPEVYEDSFMSTANPDGNHFHPTLILVSTRLGIDKINPIYHEALISTLQVPQAIGIAGGRPSSSHYFIGAQGQWLFYLDPHHPRPALPYRENPNDYTIEELDTCHTRRLRHLHVEDMDPSMLIGFLIKDEDDWDLWKSSVKHVQGKAIINVSPHDPEHGMGLGRAGAIDEVETLSDEDDTDTVLDL</sequence>
<dbReference type="Pfam" id="PF03416">
    <property type="entry name" value="Peptidase_C54"/>
    <property type="match status" value="1"/>
</dbReference>
<dbReference type="InterPro" id="IPR046792">
    <property type="entry name" value="Peptidase_C54_cat"/>
</dbReference>
<evidence type="ECO:0000256" key="2">
    <source>
        <dbReference type="ARBA" id="ARBA00010958"/>
    </source>
</evidence>
<comment type="similarity">
    <text evidence="2 11">Belongs to the peptidase C54 family.</text>
</comment>
<keyword evidence="9" id="KW-0072">Autophagy</keyword>
<dbReference type="GO" id="GO:0015031">
    <property type="term" value="P:protein transport"/>
    <property type="evidence" value="ECO:0007669"/>
    <property type="project" value="UniProtKB-KW"/>
</dbReference>
<dbReference type="GO" id="GO:0019786">
    <property type="term" value="F:protein-phosphatidylethanolamide deconjugating activity"/>
    <property type="evidence" value="ECO:0007669"/>
    <property type="project" value="InterPro"/>
</dbReference>
<proteinExistence type="inferred from homology"/>
<evidence type="ECO:0000256" key="6">
    <source>
        <dbReference type="ARBA" id="ARBA00022801"/>
    </source>
</evidence>
<comment type="catalytic activity">
    <reaction evidence="10">
        <text>[protein]-C-terminal L-amino acid-glycyl-phosphatidylethanolamide + H2O = [protein]-C-terminal L-amino acid-glycine + a 1,2-diacyl-sn-glycero-3-phosphoethanolamine</text>
        <dbReference type="Rhea" id="RHEA:67548"/>
        <dbReference type="Rhea" id="RHEA-COMP:17323"/>
        <dbReference type="Rhea" id="RHEA-COMP:17324"/>
        <dbReference type="ChEBI" id="CHEBI:15377"/>
        <dbReference type="ChEBI" id="CHEBI:64612"/>
        <dbReference type="ChEBI" id="CHEBI:172940"/>
        <dbReference type="ChEBI" id="CHEBI:172941"/>
    </reaction>
    <physiologicalReaction direction="left-to-right" evidence="10">
        <dbReference type="Rhea" id="RHEA:67549"/>
    </physiologicalReaction>
</comment>
<dbReference type="GO" id="GO:0000045">
    <property type="term" value="P:autophagosome assembly"/>
    <property type="evidence" value="ECO:0007669"/>
    <property type="project" value="TreeGrafter"/>
</dbReference>
<evidence type="ECO:0000313" key="13">
    <source>
        <dbReference type="EMBL" id="KAK0669775.1"/>
    </source>
</evidence>
<evidence type="ECO:0000256" key="8">
    <source>
        <dbReference type="ARBA" id="ARBA00022927"/>
    </source>
</evidence>
<evidence type="ECO:0000259" key="12">
    <source>
        <dbReference type="Pfam" id="PF03416"/>
    </source>
</evidence>
<evidence type="ECO:0000256" key="9">
    <source>
        <dbReference type="ARBA" id="ARBA00023006"/>
    </source>
</evidence>
<dbReference type="SUPFAM" id="SSF54001">
    <property type="entry name" value="Cysteine proteinases"/>
    <property type="match status" value="1"/>
</dbReference>
<dbReference type="GO" id="GO:0000407">
    <property type="term" value="C:phagophore assembly site"/>
    <property type="evidence" value="ECO:0007669"/>
    <property type="project" value="UniProtKB-SubCell"/>
</dbReference>
<dbReference type="PANTHER" id="PTHR22624">
    <property type="entry name" value="CYSTEINE PROTEASE ATG4"/>
    <property type="match status" value="1"/>
</dbReference>
<dbReference type="EC" id="3.4.22.-" evidence="11"/>
<dbReference type="GO" id="GO:0034727">
    <property type="term" value="P:piecemeal microautophagy of the nucleus"/>
    <property type="evidence" value="ECO:0007669"/>
    <property type="project" value="TreeGrafter"/>
</dbReference>
<keyword evidence="6 11" id="KW-0378">Hydrolase</keyword>
<dbReference type="InterPro" id="IPR005078">
    <property type="entry name" value="Peptidase_C54"/>
</dbReference>
<dbReference type="GO" id="GO:0005634">
    <property type="term" value="C:nucleus"/>
    <property type="evidence" value="ECO:0007669"/>
    <property type="project" value="UniProtKB-SubCell"/>
</dbReference>
<gene>
    <name evidence="13" type="ORF">QBC41DRAFT_319247</name>
</gene>
<comment type="subcellular location">
    <subcellularLocation>
        <location evidence="11">Nucleus</location>
    </subcellularLocation>
    <subcellularLocation>
        <location evidence="11">Cytoplasm</location>
    </subcellularLocation>
    <subcellularLocation>
        <location evidence="1">Preautophagosomal structure</location>
    </subcellularLocation>
</comment>
<keyword evidence="5 11" id="KW-0645">Protease</keyword>
<dbReference type="GO" id="GO:0035973">
    <property type="term" value="P:aggrephagy"/>
    <property type="evidence" value="ECO:0007669"/>
    <property type="project" value="TreeGrafter"/>
</dbReference>
<organism evidence="13 14">
    <name type="scientific">Cercophora samala</name>
    <dbReference type="NCBI Taxonomy" id="330535"/>
    <lineage>
        <taxon>Eukaryota</taxon>
        <taxon>Fungi</taxon>
        <taxon>Dikarya</taxon>
        <taxon>Ascomycota</taxon>
        <taxon>Pezizomycotina</taxon>
        <taxon>Sordariomycetes</taxon>
        <taxon>Sordariomycetidae</taxon>
        <taxon>Sordariales</taxon>
        <taxon>Lasiosphaeriaceae</taxon>
        <taxon>Cercophora</taxon>
    </lineage>
</organism>
<evidence type="ECO:0000256" key="1">
    <source>
        <dbReference type="ARBA" id="ARBA00004329"/>
    </source>
</evidence>
<dbReference type="GO" id="GO:0004197">
    <property type="term" value="F:cysteine-type endopeptidase activity"/>
    <property type="evidence" value="ECO:0007669"/>
    <property type="project" value="TreeGrafter"/>
</dbReference>
<evidence type="ECO:0000313" key="14">
    <source>
        <dbReference type="Proteomes" id="UP001174997"/>
    </source>
</evidence>
<dbReference type="InterPro" id="IPR038765">
    <property type="entry name" value="Papain-like_cys_pep_sf"/>
</dbReference>
<reference evidence="13" key="1">
    <citation type="submission" date="2023-06" db="EMBL/GenBank/DDBJ databases">
        <title>Genome-scale phylogeny and comparative genomics of the fungal order Sordariales.</title>
        <authorList>
            <consortium name="Lawrence Berkeley National Laboratory"/>
            <person name="Hensen N."/>
            <person name="Bonometti L."/>
            <person name="Westerberg I."/>
            <person name="Brannstrom I.O."/>
            <person name="Guillou S."/>
            <person name="Cros-Aarteil S."/>
            <person name="Calhoun S."/>
            <person name="Haridas S."/>
            <person name="Kuo A."/>
            <person name="Mondo S."/>
            <person name="Pangilinan J."/>
            <person name="Riley R."/>
            <person name="Labutti K."/>
            <person name="Andreopoulos B."/>
            <person name="Lipzen A."/>
            <person name="Chen C."/>
            <person name="Yanf M."/>
            <person name="Daum C."/>
            <person name="Ng V."/>
            <person name="Clum A."/>
            <person name="Steindorff A."/>
            <person name="Ohm R."/>
            <person name="Martin F."/>
            <person name="Silar P."/>
            <person name="Natvig D."/>
            <person name="Lalanne C."/>
            <person name="Gautier V."/>
            <person name="Ament-Velasquez S.L."/>
            <person name="Kruys A."/>
            <person name="Hutchinson M.I."/>
            <person name="Powell A.J."/>
            <person name="Barry K."/>
            <person name="Miller A.N."/>
            <person name="Grigoriev I.V."/>
            <person name="Debuchy R."/>
            <person name="Gladieux P."/>
            <person name="Thoren M.H."/>
            <person name="Johannesson H."/>
        </authorList>
    </citation>
    <scope>NUCLEOTIDE SEQUENCE</scope>
    <source>
        <strain evidence="13">CBS 307.81</strain>
    </source>
</reference>
<comment type="function">
    <text evidence="11">Required for selective autophagic degradation of the nucleus (nucleophagy) as well as for mitophagy which contributes to regulate mitochondrial quantity and quality by eliminating the mitochondria to a basal level to fulfill cellular energy requirements and preventing excess ROS production.</text>
</comment>
<dbReference type="AlphaFoldDB" id="A0AA40DAT2"/>
<evidence type="ECO:0000256" key="11">
    <source>
        <dbReference type="RuleBase" id="RU363115"/>
    </source>
</evidence>
<keyword evidence="4 11" id="KW-0963">Cytoplasm</keyword>
<keyword evidence="14" id="KW-1185">Reference proteome</keyword>
<accession>A0AA40DAT2</accession>
<dbReference type="EMBL" id="JAULSY010000039">
    <property type="protein sequence ID" value="KAK0669775.1"/>
    <property type="molecule type" value="Genomic_DNA"/>
</dbReference>
<evidence type="ECO:0000256" key="10">
    <source>
        <dbReference type="ARBA" id="ARBA00029362"/>
    </source>
</evidence>
<dbReference type="PANTHER" id="PTHR22624:SF49">
    <property type="entry name" value="CYSTEINE PROTEASE"/>
    <property type="match status" value="1"/>
</dbReference>
<keyword evidence="8" id="KW-0653">Protein transport</keyword>
<protein>
    <recommendedName>
        <fullName evidence="11">Cysteine protease</fullName>
        <ecNumber evidence="11">3.4.22.-</ecNumber>
    </recommendedName>
</protein>
<evidence type="ECO:0000256" key="4">
    <source>
        <dbReference type="ARBA" id="ARBA00022490"/>
    </source>
</evidence>
<comment type="caution">
    <text evidence="13">The sequence shown here is derived from an EMBL/GenBank/DDBJ whole genome shotgun (WGS) entry which is preliminary data.</text>
</comment>
<keyword evidence="3" id="KW-0813">Transport</keyword>